<dbReference type="PRINTS" id="PR00081">
    <property type="entry name" value="GDHRDH"/>
</dbReference>
<accession>A0A0S6VYL4</accession>
<evidence type="ECO:0000256" key="1">
    <source>
        <dbReference type="ARBA" id="ARBA00006484"/>
    </source>
</evidence>
<dbReference type="PANTHER" id="PTHR42879">
    <property type="entry name" value="3-OXOACYL-(ACYL-CARRIER-PROTEIN) REDUCTASE"/>
    <property type="match status" value="1"/>
</dbReference>
<dbReference type="InterPro" id="IPR050259">
    <property type="entry name" value="SDR"/>
</dbReference>
<evidence type="ECO:0000313" key="3">
    <source>
        <dbReference type="Proteomes" id="UP000030700"/>
    </source>
</evidence>
<gene>
    <name evidence="2" type="ORF">U14_01685</name>
</gene>
<dbReference type="PANTHER" id="PTHR42879:SF2">
    <property type="entry name" value="3-OXOACYL-[ACYL-CARRIER-PROTEIN] REDUCTASE FABG"/>
    <property type="match status" value="1"/>
</dbReference>
<dbReference type="InterPro" id="IPR020904">
    <property type="entry name" value="Sc_DH/Rdtase_CS"/>
</dbReference>
<sequence length="252" mass="27047">MNLHLQGKVAIVTGGGSGLGAGISEVLAEEGAHVVVNYIVDEKNVLQFVDDLQTKYRTHCTALYGDISKAEDIEQVIAQTLAAYGQIDILVNNAGIWPTANIVDMDDAAWRKVIDINLTGTFLFSKRVAQYMLASKIKGRIINTTSKSGFTYSTGGHAHYASAKAGVIMFTKALAREISPYGINVTGIAPGMVRTPMNTKELAVSEAEYVKRIPVGRISEPREVAYTVAFLASDKADFITGTTLDVTGGMLI</sequence>
<dbReference type="InterPro" id="IPR002347">
    <property type="entry name" value="SDR_fam"/>
</dbReference>
<dbReference type="SUPFAM" id="SSF51735">
    <property type="entry name" value="NAD(P)-binding Rossmann-fold domains"/>
    <property type="match status" value="1"/>
</dbReference>
<organism evidence="2 3">
    <name type="scientific">Candidatus Moduliflexus flocculans</name>
    <dbReference type="NCBI Taxonomy" id="1499966"/>
    <lineage>
        <taxon>Bacteria</taxon>
        <taxon>Candidatus Moduliflexota</taxon>
        <taxon>Candidatus Moduliflexia</taxon>
        <taxon>Candidatus Moduliflexales</taxon>
        <taxon>Candidatus Moduliflexaceae</taxon>
    </lineage>
</organism>
<dbReference type="PRINTS" id="PR00080">
    <property type="entry name" value="SDRFAMILY"/>
</dbReference>
<dbReference type="NCBIfam" id="NF005559">
    <property type="entry name" value="PRK07231.1"/>
    <property type="match status" value="1"/>
</dbReference>
<dbReference type="PROSITE" id="PS00061">
    <property type="entry name" value="ADH_SHORT"/>
    <property type="match status" value="1"/>
</dbReference>
<dbReference type="Gene3D" id="3.40.50.720">
    <property type="entry name" value="NAD(P)-binding Rossmann-like Domain"/>
    <property type="match status" value="1"/>
</dbReference>
<dbReference type="HOGENOM" id="CLU_010194_1_3_0"/>
<dbReference type="Pfam" id="PF13561">
    <property type="entry name" value="adh_short_C2"/>
    <property type="match status" value="1"/>
</dbReference>
<comment type="similarity">
    <text evidence="1">Belongs to the short-chain dehydrogenases/reductases (SDR) family.</text>
</comment>
<dbReference type="GO" id="GO:0032787">
    <property type="term" value="P:monocarboxylic acid metabolic process"/>
    <property type="evidence" value="ECO:0007669"/>
    <property type="project" value="UniProtKB-ARBA"/>
</dbReference>
<name>A0A0S6VYL4_9BACT</name>
<dbReference type="NCBIfam" id="NF009466">
    <property type="entry name" value="PRK12826.1-2"/>
    <property type="match status" value="1"/>
</dbReference>
<dbReference type="STRING" id="1499966.U14_01685"/>
<dbReference type="Proteomes" id="UP000030700">
    <property type="component" value="Unassembled WGS sequence"/>
</dbReference>
<keyword evidence="3" id="KW-1185">Reference proteome</keyword>
<evidence type="ECO:0000313" key="2">
    <source>
        <dbReference type="EMBL" id="GAK50454.1"/>
    </source>
</evidence>
<dbReference type="AlphaFoldDB" id="A0A0S6VYL4"/>
<dbReference type="InterPro" id="IPR036291">
    <property type="entry name" value="NAD(P)-bd_dom_sf"/>
</dbReference>
<protein>
    <submittedName>
        <fullName evidence="2">3-oxoacyl-(Acyl-carrier-protein) reductase</fullName>
    </submittedName>
</protein>
<proteinExistence type="inferred from homology"/>
<reference evidence="2 3" key="1">
    <citation type="journal article" date="2015" name="PeerJ">
        <title>First genomic representation of candidate bacterial phylum KSB3 points to enhanced environmental sensing as a trigger of wastewater bulking.</title>
        <authorList>
            <person name="Sekiguchi Y."/>
            <person name="Ohashi A."/>
            <person name="Parks D.H."/>
            <person name="Yamauchi T."/>
            <person name="Tyson G.W."/>
            <person name="Hugenholtz P."/>
        </authorList>
    </citation>
    <scope>NUCLEOTIDE SEQUENCE [LARGE SCALE GENOMIC DNA]</scope>
</reference>
<dbReference type="EMBL" id="DF820456">
    <property type="protein sequence ID" value="GAK50454.1"/>
    <property type="molecule type" value="Genomic_DNA"/>
</dbReference>
<dbReference type="FunFam" id="3.40.50.720:FF:000084">
    <property type="entry name" value="Short-chain dehydrogenase reductase"/>
    <property type="match status" value="1"/>
</dbReference>